<keyword evidence="3" id="KW-0808">Transferase</keyword>
<keyword evidence="8" id="KW-0539">Nucleus</keyword>
<dbReference type="OrthoDB" id="381190at2759"/>
<dbReference type="Pfam" id="PF02260">
    <property type="entry name" value="FATC"/>
    <property type="match status" value="1"/>
</dbReference>
<feature type="compositionally biased region" description="Basic and acidic residues" evidence="9">
    <location>
        <begin position="2421"/>
        <end position="2432"/>
    </location>
</feature>
<dbReference type="PANTHER" id="PTHR37079">
    <property type="entry name" value="SERINE/THREONINE-PROTEIN KINASE ATM"/>
    <property type="match status" value="1"/>
</dbReference>
<dbReference type="PANTHER" id="PTHR37079:SF4">
    <property type="entry name" value="SERINE_THREONINE-PROTEIN KINASE ATM"/>
    <property type="match status" value="1"/>
</dbReference>
<evidence type="ECO:0000259" key="10">
    <source>
        <dbReference type="PROSITE" id="PS50290"/>
    </source>
</evidence>
<feature type="region of interest" description="Disordered" evidence="9">
    <location>
        <begin position="493"/>
        <end position="527"/>
    </location>
</feature>
<dbReference type="InterPro" id="IPR011009">
    <property type="entry name" value="Kinase-like_dom_sf"/>
</dbReference>
<dbReference type="CDD" id="cd05171">
    <property type="entry name" value="PIKKc_ATM"/>
    <property type="match status" value="1"/>
</dbReference>
<dbReference type="Gene3D" id="3.30.1010.10">
    <property type="entry name" value="Phosphatidylinositol 3-kinase Catalytic Subunit, Chain A, domain 4"/>
    <property type="match status" value="1"/>
</dbReference>
<keyword evidence="7" id="KW-0067">ATP-binding</keyword>
<feature type="domain" description="PI3K/PI4K catalytic" evidence="10">
    <location>
        <begin position="3291"/>
        <end position="3615"/>
    </location>
</feature>
<comment type="subcellular location">
    <subcellularLocation>
        <location evidence="1">Nucleus</location>
    </subcellularLocation>
</comment>
<dbReference type="InterPro" id="IPR038980">
    <property type="entry name" value="ATM_plant"/>
</dbReference>
<dbReference type="EMBL" id="CAICTM010000153">
    <property type="protein sequence ID" value="CAB9503037.1"/>
    <property type="molecule type" value="Genomic_DNA"/>
</dbReference>
<dbReference type="PROSITE" id="PS00915">
    <property type="entry name" value="PI3_4_KINASE_1"/>
    <property type="match status" value="1"/>
</dbReference>
<keyword evidence="6 12" id="KW-0418">Kinase</keyword>
<dbReference type="SUPFAM" id="SSF56112">
    <property type="entry name" value="Protein kinase-like (PK-like)"/>
    <property type="match status" value="1"/>
</dbReference>
<dbReference type="PROSITE" id="PS51190">
    <property type="entry name" value="FATC"/>
    <property type="match status" value="1"/>
</dbReference>
<dbReference type="Proteomes" id="UP001153069">
    <property type="component" value="Unassembled WGS sequence"/>
</dbReference>
<feature type="compositionally biased region" description="Low complexity" evidence="9">
    <location>
        <begin position="504"/>
        <end position="527"/>
    </location>
</feature>
<feature type="compositionally biased region" description="Acidic residues" evidence="9">
    <location>
        <begin position="1095"/>
        <end position="1118"/>
    </location>
</feature>
<gene>
    <name evidence="12" type="ORF">SEMRO_154_G070060.1</name>
</gene>
<feature type="compositionally biased region" description="Basic and acidic residues" evidence="9">
    <location>
        <begin position="1119"/>
        <end position="1129"/>
    </location>
</feature>
<sequence length="3674" mass="408539">MPSPQHPHRSKSRYTDATALYEEIRSLTQKLGASEKRVTKRRETAKRLLEILSKEKNRQRLHERGLHLAIQNKGYSHAKAHQYATGVIWSPIINTAFASATYLAHERKGKLDPDDVKLPLRLLHYSDSGSTSGEGNQARLETACRLEDRDIKRILKFCIDMFNSDIARRMAEMEIMNTLIFLCERVEFVATFRPSTELISIMKIVEDCLDLDTDDDDIDNADNKRRRKNSDAVVAAARIFGSVLESCQELGVALHLFVSEGIQLVSRWCEQNMEEVKGSPRELSYLFRGINTLMRFHPEQAIQPLQRYGAHILRYAKRAYQHSTPINRHALHGYFIAHIIVGQQAATLRGLMPGELGDLGEATLTAKEIGLILSIVLSSLTAVQPTLTVKNRISWNTLDVTIQRHLELCARLLACAQRQFLVDQEWMLLEDPNAFFVRIVKEFSRDDDEVKRLSSSDATYPSCSPAIMAKSPWATQILAPLIQNFPLGSNKGTDATVPMDIDGSNSQSLTPSLSQSLSQGASLGSNSQSLQHPLLEAINVVGNNEQSEPAMRSSRALLLIIAACAEAFPSGRCWTSTSHKHWFPLNPENLDVESTVHVNCSSPTDFAILVHVVSNVLEASGGSNGDQELQILALLCLIRLSAAHRGLASLFRRTEMSCVAPVWRKVWAILFASNMRYSAYTAHAAEGSCGELVVVLIAEIIQGFCTDPTEALLSSASMTRSTFLYRKQAQVWALPAFRKGNAHYTTQAFELLFVFLHNLCLSDDGKDALPDSPPSAIEDASTINDTQRLSGRRYRLVCLCLHALDTFNPVSTDSKQAELIKMVTACLSALVNGKGHLMNTTSILESQNRTWMRSSISNDLHNRFCFTELPQSNKGALHRHSSLFEKLWVCTVPDPGVSSLLLQRLEESVQSDCVLQEKSQVNQLVGSSQSASPHMDYVSTVQSNAFLAFVLTQVKRLLRSWNSSHDDKGNNDETDPLDSQQSDALKASTYVHCLWLKVLLSLCKLRENGEPSVEKKLWEDYIIHLLKRVKSDLHSLCENRDEFYAVFEHTLQILLFLSEFSATVATFEMSSVLRKSIAAFDSLCESLLLSFSGDEPDKETTWDDGDESMESASESEPEEEKRTSVRDLLEDSDDDDVVNKRTVTKRPERGRKGSKRKASLSKQRGESPRKKRKQQPCPPDSSCASLVGSIVIALKPSVERCELVVDCLLQNIDNQEVDLSQAYHCLELLSDASVVFHDNAVRQVSGSANTATEDSFRHRSVVSVFCDVLDAFRASAPKASSLHMLGFQYCCECVRLGESDSRGIPLNADESRDLVERLMAGNDDDSLKMRPYLRCDRLSSSSFAFEAGSETFRVSMESVFPKILVIPSVKDLSSHVRREACGAVAAALRVLSDKKKVVKSVQNLLPPIALTSDKAEKAAKGHKSYRKWHASFKLGSNDTHFENRVWEDAIISMEAGSIDCLSVIAGVNADTTKDIVYDFVKLSSRRPELEAVCFRACSKIAAMTGYRSTDALLRDQGDSLVGKWLESGETLAEIPLLLSSPKLLGLLLRTGQQARMYSGKQKQKESGVDSDDEDLDSGSFDVTNLRDVATDQFCARHKSYLVPQMIVRVCSAVEEVNGEPQSAMTRLANDKLVRELSVCLRGNHDDATVRSLLQGRMHDIEALCAPMAHGNLADFGTRIMEFTSSCLSEDSKGKVSSAKGSDKPHLAVRRILEVSGMDSSQVFPSAIVHEAFAEAISTFVAKLKPAKDGDILSAAGTSLTECFLYARQWLSKATLSLQKEKRWGPLSVLFDLMLAQVREKRFKQTQLAFGVNVAIDVVLDRQLNCIRGKPLGVLKQVLNEVIDAADANEASSLKTEFLSVCRRLVGSLMKTHQESQQELLETIKGRANTKLSSLRRSVGLLGYGSNPNEGDGDVWGWDVGTSKRWDWPDFIDQEFKSFEADQHRLIVDSITGTFDLLIALFEKAEVLGLGIEYFVGCMPPFSLGSTDQDAFSKLDKRYCAQTIASDFIRRSQDNAVNLSQSILFALGQLQNRSSWMDEFADAEKGHAIREADTSDLTISQWMLKAELLQLENKLRRWRMTRTVDIHGDDLQSLIRELSFVCGASCPQPLQTAASRCLGEMDIRMLGKRSPNGQRENKDWLTRALDDDAGSVLLGAQAKAIEVLAGYLQSGHSGVAIAAFDTIVALLSTQDGSDCWQLVDAKTVRELEPVLSKKKRAINSSRLHLSKLKIKSIRAKTGLVLEKSDEGRDWCWNKSLWLCEENVSYESWICDLVPALIECCYRGQERPGSIFFSYCQTIASIAPNFAETVFFAMVFDLLEEKKGVEDSPLSSSRYGSVLDDTWMGRGDSVANRELSSCFEIILGTTTSDPLAVCLALDTVDLLRRATQTHFQKSENHKRNSNAISTSSSKSARKTSRSSKNGSEGDKADDQKEHNKGLDVMLPWKGVPYGTVLMLSGGLVVKSCIRVKRYESAVFYSELYFESCFAGSSAIMQRLAQDFSEGSSRAKLLSRVDISGFYDNGAACDESEIRERAISALGWLSDCFREMKEEDSFQAVARQLTDLKYSNSDSLMMDDETEVGHVFAPSLNDLQKLDSFSNLSQNQGALSLQTADTIESLGLRNLLQRYIGSMAVSDAMSPEELQRLREKWFESRLYSMNWNRALLDGSGANDRTFGQLPVGRTRHESLILSESNEAGFHEAVTNAMSDFARGDLPSCQGLLKDARSKVVANEDFSMRALHGLVERLQFVNDLENLAQGIDSPQSLLKRWGFSQEAENDSPKLRASFDSAEFSPHMHEATLRILRFKQSTEGAGSTLDPHSCLIEHLSIFSRWCRDRKFLSVAEATLQRLRGVLQANDGTGADGHVSLKMVLWSRLEEASLCYSKGEFTTAIRLSQQLIRLLHNEKKQEESSLPKVDCDCLLADALVSCGNWLSENKIEPAETILNTFLLPSSKIARRIAVETSSQENGKRYLNAQIALARLTSGMYDSVAARVKSTEWQKAGKSLAEREQELRHCEALVKESRSKPSKSKSFQEQTELVHYQRQLAGEIKVTKEVREKTSGSMRMYLAMAVKAFSLALEVSGVAEGSDMSRHVFRLVFLWLKMTEGKEDFELTTTADKSISRVPSYRYVPLTTQLFAQLGQKDRSPFQATLHKLVERMCLEHPYHCLVQLISVCNGKEVGSGVGGRGAEQYMENVSLSPRVKAATEIASRIRKAPSYVGELLDNYQTLMSSYIQLANAPTAKLVEQGKTKNVALAQAGRNNRLDRCLSGRSCLPCVLTKPPPVRTGHDYGEGKSDPVGGERIQTFDRPKIVICQGSQGGRFRQLVKGEDEIRQDAVMEQVFTYVNELMSRRGEAGSPGTKARSDLNLVTYNIIPLSPASGVLEWVENSMTFGDSILDGKTSRGQVLGTHSRYYPGEWGHARCRQHYAQSPSKEKRETFSVIYKSWSPSFRFFFMERFGHSLKDWYTAKMRYTKSVASSSIVGHILGIGDRHTNNILVSQITGEVIHIDFGIVFEQGRVLAVPEVVPFRLTRNIVDGMGPTGTEGVFTKSAEATAAVLRENANALLTILSAVASDPLYRWSVSPVEARRRQQLADDEQQPVPKGRRKSGSASIPQTESTTGERNEAAELVLAKIREKLQGYEEHSVEGQSIEGQVQLLINSARDPNNLCVMFAGWAPWV</sequence>
<dbReference type="SMART" id="SM00146">
    <property type="entry name" value="PI3Kc"/>
    <property type="match status" value="1"/>
</dbReference>
<keyword evidence="4" id="KW-0547">Nucleotide-binding</keyword>
<reference evidence="12" key="1">
    <citation type="submission" date="2020-06" db="EMBL/GenBank/DDBJ databases">
        <authorList>
            <consortium name="Plant Systems Biology data submission"/>
        </authorList>
    </citation>
    <scope>NUCLEOTIDE SEQUENCE</scope>
    <source>
        <strain evidence="12">D6</strain>
    </source>
</reference>
<feature type="region of interest" description="Disordered" evidence="9">
    <location>
        <begin position="1095"/>
        <end position="1182"/>
    </location>
</feature>
<dbReference type="GO" id="GO:0006281">
    <property type="term" value="P:DNA repair"/>
    <property type="evidence" value="ECO:0007669"/>
    <property type="project" value="InterPro"/>
</dbReference>
<dbReference type="Pfam" id="PF00454">
    <property type="entry name" value="PI3_PI4_kinase"/>
    <property type="match status" value="1"/>
</dbReference>
<keyword evidence="13" id="KW-1185">Reference proteome</keyword>
<feature type="region of interest" description="Disordered" evidence="9">
    <location>
        <begin position="3584"/>
        <end position="3619"/>
    </location>
</feature>
<evidence type="ECO:0000256" key="1">
    <source>
        <dbReference type="ARBA" id="ARBA00004123"/>
    </source>
</evidence>
<dbReference type="InterPro" id="IPR036940">
    <property type="entry name" value="PI3/4_kinase_cat_sf"/>
</dbReference>
<dbReference type="PROSITE" id="PS50290">
    <property type="entry name" value="PI3_4_KINASE_3"/>
    <property type="match status" value="1"/>
</dbReference>
<dbReference type="Gene3D" id="1.10.1070.11">
    <property type="entry name" value="Phosphatidylinositol 3-/4-kinase, catalytic domain"/>
    <property type="match status" value="1"/>
</dbReference>
<feature type="compositionally biased region" description="Low complexity" evidence="9">
    <location>
        <begin position="2399"/>
        <end position="2408"/>
    </location>
</feature>
<dbReference type="SMART" id="SM01343">
    <property type="entry name" value="FATC"/>
    <property type="match status" value="1"/>
</dbReference>
<evidence type="ECO:0000256" key="7">
    <source>
        <dbReference type="ARBA" id="ARBA00022840"/>
    </source>
</evidence>
<dbReference type="PROSITE" id="PS00916">
    <property type="entry name" value="PI3_4_KINASE_2"/>
    <property type="match status" value="1"/>
</dbReference>
<dbReference type="InterPro" id="IPR018936">
    <property type="entry name" value="PI3/4_kinase_CS"/>
</dbReference>
<evidence type="ECO:0000256" key="3">
    <source>
        <dbReference type="ARBA" id="ARBA00022679"/>
    </source>
</evidence>
<feature type="domain" description="FATC" evidence="11">
    <location>
        <begin position="3642"/>
        <end position="3674"/>
    </location>
</feature>
<dbReference type="GO" id="GO:0005634">
    <property type="term" value="C:nucleus"/>
    <property type="evidence" value="ECO:0007669"/>
    <property type="project" value="UniProtKB-SubCell"/>
</dbReference>
<accession>A0A9N8H7Y4</accession>
<evidence type="ECO:0000256" key="6">
    <source>
        <dbReference type="ARBA" id="ARBA00022777"/>
    </source>
</evidence>
<evidence type="ECO:0000259" key="11">
    <source>
        <dbReference type="PROSITE" id="PS51190"/>
    </source>
</evidence>
<keyword evidence="5" id="KW-0227">DNA damage</keyword>
<dbReference type="InterPro" id="IPR000403">
    <property type="entry name" value="PI3/4_kinase_cat_dom"/>
</dbReference>
<comment type="caution">
    <text evidence="12">The sequence shown here is derived from an EMBL/GenBank/DDBJ whole genome shotgun (WGS) entry which is preliminary data.</text>
</comment>
<feature type="region of interest" description="Disordered" evidence="9">
    <location>
        <begin position="2389"/>
        <end position="2432"/>
    </location>
</feature>
<dbReference type="EC" id="2.7.11.1" evidence="2"/>
<organism evidence="12 13">
    <name type="scientific">Seminavis robusta</name>
    <dbReference type="NCBI Taxonomy" id="568900"/>
    <lineage>
        <taxon>Eukaryota</taxon>
        <taxon>Sar</taxon>
        <taxon>Stramenopiles</taxon>
        <taxon>Ochrophyta</taxon>
        <taxon>Bacillariophyta</taxon>
        <taxon>Bacillariophyceae</taxon>
        <taxon>Bacillariophycidae</taxon>
        <taxon>Naviculales</taxon>
        <taxon>Naviculaceae</taxon>
        <taxon>Seminavis</taxon>
    </lineage>
</organism>
<evidence type="ECO:0000313" key="13">
    <source>
        <dbReference type="Proteomes" id="UP001153069"/>
    </source>
</evidence>
<protein>
    <recommendedName>
        <fullName evidence="2">non-specific serine/threonine protein kinase</fullName>
        <ecNumber evidence="2">2.7.11.1</ecNumber>
    </recommendedName>
</protein>
<name>A0A9N8H7Y4_9STRA</name>
<evidence type="ECO:0000256" key="8">
    <source>
        <dbReference type="ARBA" id="ARBA00023242"/>
    </source>
</evidence>
<evidence type="ECO:0000256" key="2">
    <source>
        <dbReference type="ARBA" id="ARBA00012513"/>
    </source>
</evidence>
<dbReference type="GO" id="GO:0004674">
    <property type="term" value="F:protein serine/threonine kinase activity"/>
    <property type="evidence" value="ECO:0007669"/>
    <property type="project" value="UniProtKB-EC"/>
</dbReference>
<evidence type="ECO:0000256" key="5">
    <source>
        <dbReference type="ARBA" id="ARBA00022763"/>
    </source>
</evidence>
<proteinExistence type="predicted"/>
<feature type="compositionally biased region" description="Polar residues" evidence="9">
    <location>
        <begin position="3604"/>
        <end position="3614"/>
    </location>
</feature>
<dbReference type="InterPro" id="IPR044107">
    <property type="entry name" value="PIKKc_ATM"/>
</dbReference>
<evidence type="ECO:0000256" key="4">
    <source>
        <dbReference type="ARBA" id="ARBA00022741"/>
    </source>
</evidence>
<evidence type="ECO:0000256" key="9">
    <source>
        <dbReference type="SAM" id="MobiDB-lite"/>
    </source>
</evidence>
<dbReference type="InterPro" id="IPR003152">
    <property type="entry name" value="FATC_dom"/>
</dbReference>
<dbReference type="GO" id="GO:0005524">
    <property type="term" value="F:ATP binding"/>
    <property type="evidence" value="ECO:0007669"/>
    <property type="project" value="UniProtKB-KW"/>
</dbReference>
<evidence type="ECO:0000313" key="12">
    <source>
        <dbReference type="EMBL" id="CAB9503037.1"/>
    </source>
</evidence>